<dbReference type="InterPro" id="IPR030802">
    <property type="entry name" value="Permease_MalE"/>
</dbReference>
<dbReference type="InterPro" id="IPR002645">
    <property type="entry name" value="STAS_dom"/>
</dbReference>
<dbReference type="OrthoDB" id="9805022at2"/>
<feature type="transmembrane region" description="Helical" evidence="1">
    <location>
        <begin position="284"/>
        <end position="306"/>
    </location>
</feature>
<dbReference type="EMBL" id="PVBT01000002">
    <property type="protein sequence ID" value="PRD55615.1"/>
    <property type="molecule type" value="Genomic_DNA"/>
</dbReference>
<reference evidence="3 4" key="1">
    <citation type="submission" date="2018-02" db="EMBL/GenBank/DDBJ databases">
        <title>The draft genome of Phyllobacterium myrsinacearum DSM5892.</title>
        <authorList>
            <person name="Li L."/>
            <person name="Liu L."/>
            <person name="Zhang X."/>
            <person name="Wang T."/>
        </authorList>
    </citation>
    <scope>NUCLEOTIDE SEQUENCE [LARGE SCALE GENOMIC DNA]</scope>
    <source>
        <strain evidence="3 4">DSM 5892</strain>
    </source>
</reference>
<dbReference type="InterPro" id="IPR058548">
    <property type="entry name" value="MlaB-like_STAS"/>
</dbReference>
<keyword evidence="1" id="KW-0812">Transmembrane</keyword>
<dbReference type="InterPro" id="IPR036513">
    <property type="entry name" value="STAS_dom_sf"/>
</dbReference>
<keyword evidence="1" id="KW-1133">Transmembrane helix</keyword>
<name>A0A2S9JR01_9HYPH</name>
<evidence type="ECO:0000256" key="1">
    <source>
        <dbReference type="SAM" id="Phobius"/>
    </source>
</evidence>
<dbReference type="RefSeq" id="WP_105733845.1">
    <property type="nucleotide sequence ID" value="NZ_PVBT01000002.1"/>
</dbReference>
<evidence type="ECO:0000313" key="3">
    <source>
        <dbReference type="EMBL" id="PRD55615.1"/>
    </source>
</evidence>
<evidence type="ECO:0000259" key="2">
    <source>
        <dbReference type="PROSITE" id="PS50801"/>
    </source>
</evidence>
<dbReference type="GO" id="GO:0005548">
    <property type="term" value="F:phospholipid transporter activity"/>
    <property type="evidence" value="ECO:0007669"/>
    <property type="project" value="TreeGrafter"/>
</dbReference>
<dbReference type="Proteomes" id="UP000238563">
    <property type="component" value="Unassembled WGS sequence"/>
</dbReference>
<protein>
    <submittedName>
        <fullName evidence="3">Organic solvent ABC transporter permease</fullName>
    </submittedName>
</protein>
<keyword evidence="1" id="KW-0472">Membrane</keyword>
<dbReference type="PANTHER" id="PTHR30188:SF3">
    <property type="entry name" value="ABC TRANSPORTER PERMEASE"/>
    <property type="match status" value="1"/>
</dbReference>
<feature type="transmembrane region" description="Helical" evidence="1">
    <location>
        <begin position="260"/>
        <end position="278"/>
    </location>
</feature>
<gene>
    <name evidence="3" type="ORF">C5750_07845</name>
</gene>
<keyword evidence="4" id="KW-1185">Reference proteome</keyword>
<feature type="transmembrane region" description="Helical" evidence="1">
    <location>
        <begin position="180"/>
        <end position="199"/>
    </location>
</feature>
<evidence type="ECO:0000313" key="4">
    <source>
        <dbReference type="Proteomes" id="UP000238563"/>
    </source>
</evidence>
<dbReference type="Gene3D" id="3.30.750.24">
    <property type="entry name" value="STAS domain"/>
    <property type="match status" value="1"/>
</dbReference>
<organism evidence="3 4">
    <name type="scientific">Phyllobacterium myrsinacearum</name>
    <dbReference type="NCBI Taxonomy" id="28101"/>
    <lineage>
        <taxon>Bacteria</taxon>
        <taxon>Pseudomonadati</taxon>
        <taxon>Pseudomonadota</taxon>
        <taxon>Alphaproteobacteria</taxon>
        <taxon>Hyphomicrobiales</taxon>
        <taxon>Phyllobacteriaceae</taxon>
        <taxon>Phyllobacterium</taxon>
    </lineage>
</organism>
<dbReference type="GO" id="GO:0043190">
    <property type="term" value="C:ATP-binding cassette (ABC) transporter complex"/>
    <property type="evidence" value="ECO:0007669"/>
    <property type="project" value="InterPro"/>
</dbReference>
<feature type="domain" description="STAS" evidence="2">
    <location>
        <begin position="15"/>
        <end position="107"/>
    </location>
</feature>
<sequence length="390" mass="41383">MVDATHEHGTSGQPLNVSFNTEDGQAMVVLAGSWVTRYVGRVNAQMRKIEHRKDFSTAVIDLSGVDALDTAGAWLVDRMRVALETAGKQVEIRGLKQHWETLFDAVGKTASAQADANPPLHKPNLGIQILDTIGRTVVNFGDDFIKSMHVLGAVVTGSQMRGGKGSPIRYPAFFHQIDRLGVGAIPVVVLISFIMGAIVAQQGAYMLSTYGAETYAVNLVGVLVLRETGVLLTAIMIAGRSGSAITAELGSMKMREEVDALHVIGLNPISVLVFPRLVALSISLPLLTIIADFAGLAGGAVALWLYSDVSPGIYVANLRDAITVQYFLAGLIKAPFMAMIIGTIAAVEGMKVGGSAESLGLRVTASVVKSIFIVIVLDGVFAIFYASINF</sequence>
<proteinExistence type="predicted"/>
<dbReference type="PROSITE" id="PS50801">
    <property type="entry name" value="STAS"/>
    <property type="match status" value="1"/>
</dbReference>
<accession>A0A2S9JR01</accession>
<feature type="transmembrane region" description="Helical" evidence="1">
    <location>
        <begin position="367"/>
        <end position="388"/>
    </location>
</feature>
<dbReference type="Pfam" id="PF13466">
    <property type="entry name" value="STAS_2"/>
    <property type="match status" value="1"/>
</dbReference>
<feature type="transmembrane region" description="Helical" evidence="1">
    <location>
        <begin position="219"/>
        <end position="239"/>
    </location>
</feature>
<dbReference type="SUPFAM" id="SSF52091">
    <property type="entry name" value="SpoIIaa-like"/>
    <property type="match status" value="1"/>
</dbReference>
<dbReference type="PANTHER" id="PTHR30188">
    <property type="entry name" value="ABC TRANSPORTER PERMEASE PROTEIN-RELATED"/>
    <property type="match status" value="1"/>
</dbReference>
<dbReference type="Pfam" id="PF02405">
    <property type="entry name" value="MlaE"/>
    <property type="match status" value="1"/>
</dbReference>
<dbReference type="AlphaFoldDB" id="A0A2S9JR01"/>
<comment type="caution">
    <text evidence="3">The sequence shown here is derived from an EMBL/GenBank/DDBJ whole genome shotgun (WGS) entry which is preliminary data.</text>
</comment>
<feature type="transmembrane region" description="Helical" evidence="1">
    <location>
        <begin position="326"/>
        <end position="347"/>
    </location>
</feature>